<dbReference type="Gene3D" id="3.60.110.10">
    <property type="entry name" value="Carbon-nitrogen hydrolase"/>
    <property type="match status" value="1"/>
</dbReference>
<evidence type="ECO:0000256" key="1">
    <source>
        <dbReference type="ARBA" id="ARBA00008129"/>
    </source>
</evidence>
<dbReference type="PROSITE" id="PS50263">
    <property type="entry name" value="CN_HYDROLASE"/>
    <property type="match status" value="1"/>
</dbReference>
<protein>
    <submittedName>
        <fullName evidence="4">NRL4B</fullName>
    </submittedName>
</protein>
<evidence type="ECO:0000256" key="2">
    <source>
        <dbReference type="SAM" id="MobiDB-lite"/>
    </source>
</evidence>
<reference evidence="4" key="2">
    <citation type="journal article" date="2015" name="Data Brief">
        <title>Shoot transcriptome of the giant reed, Arundo donax.</title>
        <authorList>
            <person name="Barrero R.A."/>
            <person name="Guerrero F.D."/>
            <person name="Moolhuijzen P."/>
            <person name="Goolsby J.A."/>
            <person name="Tidwell J."/>
            <person name="Bellgard S.E."/>
            <person name="Bellgard M.I."/>
        </authorList>
    </citation>
    <scope>NUCLEOTIDE SEQUENCE</scope>
    <source>
        <tissue evidence="4">Shoot tissue taken approximately 20 cm above the soil surface</tissue>
    </source>
</reference>
<dbReference type="GO" id="GO:0000257">
    <property type="term" value="F:nitrilase activity"/>
    <property type="evidence" value="ECO:0007669"/>
    <property type="project" value="TreeGrafter"/>
</dbReference>
<dbReference type="Pfam" id="PF00795">
    <property type="entry name" value="CN_hydrolase"/>
    <property type="match status" value="1"/>
</dbReference>
<name>A0A0A9DFY3_ARUDO</name>
<sequence length="103" mass="10861">MCMMEEKPVELEMDAGDERAASATVRATAVKASSIFFDTSATIEKAKRLITEAAEHGAQLVVFPEAFVGGFPRGTDFGVTIGGPAQQRGERGRMSSASTTPPP</sequence>
<dbReference type="PANTHER" id="PTHR46044:SF1">
    <property type="entry name" value="CN HYDROLASE DOMAIN-CONTAINING PROTEIN"/>
    <property type="match status" value="1"/>
</dbReference>
<organism evidence="4">
    <name type="scientific">Arundo donax</name>
    <name type="common">Giant reed</name>
    <name type="synonym">Donax arundinaceus</name>
    <dbReference type="NCBI Taxonomy" id="35708"/>
    <lineage>
        <taxon>Eukaryota</taxon>
        <taxon>Viridiplantae</taxon>
        <taxon>Streptophyta</taxon>
        <taxon>Embryophyta</taxon>
        <taxon>Tracheophyta</taxon>
        <taxon>Spermatophyta</taxon>
        <taxon>Magnoliopsida</taxon>
        <taxon>Liliopsida</taxon>
        <taxon>Poales</taxon>
        <taxon>Poaceae</taxon>
        <taxon>PACMAD clade</taxon>
        <taxon>Arundinoideae</taxon>
        <taxon>Arundineae</taxon>
        <taxon>Arundo</taxon>
    </lineage>
</organism>
<comment type="similarity">
    <text evidence="1">Belongs to the carbon-nitrogen hydrolase superfamily. Nitrilase family.</text>
</comment>
<dbReference type="EMBL" id="GBRH01215248">
    <property type="protein sequence ID" value="JAD82647.1"/>
    <property type="molecule type" value="Transcribed_RNA"/>
</dbReference>
<dbReference type="GO" id="GO:0051410">
    <property type="term" value="P:detoxification of nitrogen compound"/>
    <property type="evidence" value="ECO:0007669"/>
    <property type="project" value="TreeGrafter"/>
</dbReference>
<proteinExistence type="inferred from homology"/>
<dbReference type="AlphaFoldDB" id="A0A0A9DFY3"/>
<evidence type="ECO:0000313" key="4">
    <source>
        <dbReference type="EMBL" id="JAD82647.1"/>
    </source>
</evidence>
<feature type="region of interest" description="Disordered" evidence="2">
    <location>
        <begin position="78"/>
        <end position="103"/>
    </location>
</feature>
<dbReference type="InterPro" id="IPR003010">
    <property type="entry name" value="C-N_Hydrolase"/>
</dbReference>
<dbReference type="InterPro" id="IPR036526">
    <property type="entry name" value="C-N_Hydrolase_sf"/>
</dbReference>
<accession>A0A0A9DFY3</accession>
<evidence type="ECO:0000259" key="3">
    <source>
        <dbReference type="PROSITE" id="PS50263"/>
    </source>
</evidence>
<dbReference type="InterPro" id="IPR044149">
    <property type="entry name" value="Nitrilases_CHs"/>
</dbReference>
<dbReference type="PANTHER" id="PTHR46044">
    <property type="entry name" value="NITRILASE"/>
    <property type="match status" value="1"/>
</dbReference>
<dbReference type="SUPFAM" id="SSF56317">
    <property type="entry name" value="Carbon-nitrogen hydrolase"/>
    <property type="match status" value="1"/>
</dbReference>
<dbReference type="GO" id="GO:0018822">
    <property type="term" value="F:nitrile hydratase activity"/>
    <property type="evidence" value="ECO:0007669"/>
    <property type="project" value="TreeGrafter"/>
</dbReference>
<reference evidence="4" key="1">
    <citation type="submission" date="2014-09" db="EMBL/GenBank/DDBJ databases">
        <authorList>
            <person name="Magalhaes I.L.F."/>
            <person name="Oliveira U."/>
            <person name="Santos F.R."/>
            <person name="Vidigal T.H.D.A."/>
            <person name="Brescovit A.D."/>
            <person name="Santos A.J."/>
        </authorList>
    </citation>
    <scope>NUCLEOTIDE SEQUENCE</scope>
    <source>
        <tissue evidence="4">Shoot tissue taken approximately 20 cm above the soil surface</tissue>
    </source>
</reference>
<feature type="domain" description="CN hydrolase" evidence="3">
    <location>
        <begin position="25"/>
        <end position="103"/>
    </location>
</feature>